<evidence type="ECO:0000256" key="2">
    <source>
        <dbReference type="SAM" id="Phobius"/>
    </source>
</evidence>
<dbReference type="AlphaFoldDB" id="A0A2P6TG20"/>
<evidence type="ECO:0000313" key="3">
    <source>
        <dbReference type="EMBL" id="PRW33054.1"/>
    </source>
</evidence>
<protein>
    <submittedName>
        <fullName evidence="3">Phenylacetic acid degradation operon negative regulatory</fullName>
    </submittedName>
</protein>
<feature type="region of interest" description="Disordered" evidence="1">
    <location>
        <begin position="105"/>
        <end position="130"/>
    </location>
</feature>
<gene>
    <name evidence="3" type="ORF">C2E21_7955</name>
</gene>
<evidence type="ECO:0000256" key="1">
    <source>
        <dbReference type="SAM" id="MobiDB-lite"/>
    </source>
</evidence>
<dbReference type="EMBL" id="LHPG02000018">
    <property type="protein sequence ID" value="PRW33054.1"/>
    <property type="molecule type" value="Genomic_DNA"/>
</dbReference>
<feature type="transmembrane region" description="Helical" evidence="2">
    <location>
        <begin position="369"/>
        <end position="391"/>
    </location>
</feature>
<evidence type="ECO:0000313" key="4">
    <source>
        <dbReference type="Proteomes" id="UP000239899"/>
    </source>
</evidence>
<feature type="compositionally biased region" description="Low complexity" evidence="1">
    <location>
        <begin position="106"/>
        <end position="129"/>
    </location>
</feature>
<name>A0A2P6TG20_CHLSO</name>
<proteinExistence type="predicted"/>
<keyword evidence="2" id="KW-1133">Transmembrane helix</keyword>
<dbReference type="Proteomes" id="UP000239899">
    <property type="component" value="Unassembled WGS sequence"/>
</dbReference>
<accession>A0A2P6TG20</accession>
<reference evidence="3 4" key="1">
    <citation type="journal article" date="2018" name="Plant J.">
        <title>Genome sequences of Chlorella sorokiniana UTEX 1602 and Micractinium conductrix SAG 241.80: implications to maltose excretion by a green alga.</title>
        <authorList>
            <person name="Arriola M.B."/>
            <person name="Velmurugan N."/>
            <person name="Zhang Y."/>
            <person name="Plunkett M.H."/>
            <person name="Hondzo H."/>
            <person name="Barney B.M."/>
        </authorList>
    </citation>
    <scope>NUCLEOTIDE SEQUENCE [LARGE SCALE GENOMIC DNA]</scope>
    <source>
        <strain evidence="4">UTEX 1602</strain>
    </source>
</reference>
<comment type="caution">
    <text evidence="3">The sequence shown here is derived from an EMBL/GenBank/DDBJ whole genome shotgun (WGS) entry which is preliminary data.</text>
</comment>
<sequence>MALTHRLLRALADRPEELALLLRSEYRPRQTLLHHAAAVGDAALIDSLLAYDPSLARLDLNKASSCDWYHHPPATALAAAILALQPAAIRALLPHSWPPLLRTCEQQASSGPSSSPSSPASQPPAQKAPQRLEIDDSWSPGAFQACMLSLLLRVVANYDGWPPAGCFSFSDWSAKLPQPAPPDWRQRVEATLEALLHGPHGLDINQSSDPQRSALATAVLYCPPWAAHLMLSFKPIWALPLQLVMTYVGYARYATTVCSHPSLHASNLQPLLHAAAGTLDVAALVLHPLLPRHGTRAHSDIAECASIIVFMQFCACLLTGLYKMHEEQRLFELHQWQRAQRGLPLESGWDARVYGVATELLQPWGRVSLLWGVLLALILWHAAVALQSFGLV</sequence>
<keyword evidence="4" id="KW-1185">Reference proteome</keyword>
<organism evidence="3 4">
    <name type="scientific">Chlorella sorokiniana</name>
    <name type="common">Freshwater green alga</name>
    <dbReference type="NCBI Taxonomy" id="3076"/>
    <lineage>
        <taxon>Eukaryota</taxon>
        <taxon>Viridiplantae</taxon>
        <taxon>Chlorophyta</taxon>
        <taxon>core chlorophytes</taxon>
        <taxon>Trebouxiophyceae</taxon>
        <taxon>Chlorellales</taxon>
        <taxon>Chlorellaceae</taxon>
        <taxon>Chlorella clade</taxon>
        <taxon>Chlorella</taxon>
    </lineage>
</organism>
<keyword evidence="2" id="KW-0472">Membrane</keyword>
<keyword evidence="2" id="KW-0812">Transmembrane</keyword>